<dbReference type="GO" id="GO:0007035">
    <property type="term" value="P:vacuolar acidification"/>
    <property type="evidence" value="ECO:0007669"/>
    <property type="project" value="TreeGrafter"/>
</dbReference>
<protein>
    <recommendedName>
        <fullName evidence="2">RAVE complex protein Rav1 C-terminal domain-containing protein</fullName>
    </recommendedName>
</protein>
<dbReference type="EMBL" id="ML996689">
    <property type="protein sequence ID" value="KAF2403852.1"/>
    <property type="molecule type" value="Genomic_DNA"/>
</dbReference>
<dbReference type="PANTHER" id="PTHR13950">
    <property type="entry name" value="RABCONNECTIN-RELATED"/>
    <property type="match status" value="1"/>
</dbReference>
<evidence type="ECO:0000259" key="2">
    <source>
        <dbReference type="Pfam" id="PF12234"/>
    </source>
</evidence>
<accession>A0A6G1I6G4</accession>
<dbReference type="InterPro" id="IPR015943">
    <property type="entry name" value="WD40/YVTN_repeat-like_dom_sf"/>
</dbReference>
<dbReference type="InterPro" id="IPR052208">
    <property type="entry name" value="DmX-like/RAVE_component"/>
</dbReference>
<proteinExistence type="predicted"/>
<dbReference type="InterPro" id="IPR036322">
    <property type="entry name" value="WD40_repeat_dom_sf"/>
</dbReference>
<dbReference type="SUPFAM" id="SSF50978">
    <property type="entry name" value="WD40 repeat-like"/>
    <property type="match status" value="1"/>
</dbReference>
<sequence>MRAILPGRPRTALQAVATGCWDEKQIITYISGNAVVILDGPHNVVQTTYLEVSDQFVAIAFDELSGKIAAASGSTVHVYKPYGRDEGALQWSLQCHLPVEGDDTIQTLSWGLDQELLVGSSSLTLFSTYNSVERLWTKPLANPAHLALFSYDTSLIASSGMADKLVKVWRRLSLADQRFEYSYLPHPAVVTGMHWRRPFHREESFENVLYTICADNKLRVWSPGESHSHYILQLWAEIDLAESIQPRSLAPEDRSSKRYVLFVDIREFRHATEHAVQNPPSNEDETHALEHLVEVANRSPDICIVLDDRGNMSAWGLESVGSKHRKPGDIFNVAHVEGLKIRFDSTATGLEDNVQLLSFCAGEPRSPLSILAHHFDGRLEWYEARLDTLFAPTPQPRRLQLRAVWTGHSGPIKKVVRTATGRSLISRTGDNESIVWTQKSVGKDITISRQSVLNTSEHIHRVWLLQEGKFIVFLHHDSVSLWDARGSKAKEVVRRPFSLQTKPLCLLCIPEVDDHSGLVHLATISSDMKGVAWEVRLPVPGSNVISLEDFATFELGSKEDFAYVLPVDPAGTSPVISGFLDTFARDVAISYSSTGVIKSWTARPDLEQRKLDWLLTSTVETFIDNPSLASGTSIRKAALVDSDRTLLTIWNMRSAQLEHEERFENSGGIQDLDWSSTPDNQSILAVGFPHRIILYTQLRYDYLDSKPSWAVMREISTRELSPHPIGDSVWLGGGAFVIGMGNQLVVQDKSLPASNNRLPDMRLSAKEKTSHDIFSVVRRLNGPLPVYHPQFLMQTLLSGKLHLVQQILLKLWKKLKFYSDGDPFDNFMDMDIDEFWSHENTSLSTTKRELSSSYADYAEEEPEAVTEEVAASLNELLASRQVPLLSSREQFHLADVVECVGTVEKHRRAIDENASRFLLFFRQHVLRLSQGLESTPISWREITWAFHSGSQDIITDLVSRHYHGKMHWAQARESGMFMWMTDINALRAQFEVIARNEYSKSEDKNPADCSLYYLALKKKTVLIGLWRMATWNREQASTQKFLSNNFQEPRWKTAALKNAYALMGKRRFEYAAAFFLLAGNLKDAVSVLSNQHGDLQLAIAVARVYEGDGSPVLKEFLQEKVLPQAALENSRWLATWAFWMLGKRDKAVRALILPLRTVLSPPETPTLQSKLFLTDDPALVVIYKQLREVSLQTLRGALSVSPRAEWEFVMHTAELYVRMGCDLLALDLVHKWEFLTPPEPRQAPRASPTRTTFNKKALETPVAHGQNPDALRGFDIDPRKILRRRSSLVIADLPQDFRRHGTAHEETVQEETNGLNGMKDGNEDIKEDKKKEKEKKQPTQFAEPDANSLLDAFGF</sequence>
<dbReference type="Gene3D" id="2.130.10.10">
    <property type="entry name" value="YVTN repeat-like/Quinoprotein amine dehydrogenase"/>
    <property type="match status" value="2"/>
</dbReference>
<dbReference type="InterPro" id="IPR022033">
    <property type="entry name" value="Rav1p_C"/>
</dbReference>
<evidence type="ECO:0000313" key="3">
    <source>
        <dbReference type="EMBL" id="KAF2403852.1"/>
    </source>
</evidence>
<reference evidence="3" key="1">
    <citation type="journal article" date="2020" name="Stud. Mycol.">
        <title>101 Dothideomycetes genomes: a test case for predicting lifestyles and emergence of pathogens.</title>
        <authorList>
            <person name="Haridas S."/>
            <person name="Albert R."/>
            <person name="Binder M."/>
            <person name="Bloem J."/>
            <person name="Labutti K."/>
            <person name="Salamov A."/>
            <person name="Andreopoulos B."/>
            <person name="Baker S."/>
            <person name="Barry K."/>
            <person name="Bills G."/>
            <person name="Bluhm B."/>
            <person name="Cannon C."/>
            <person name="Castanera R."/>
            <person name="Culley D."/>
            <person name="Daum C."/>
            <person name="Ezra D."/>
            <person name="Gonzalez J."/>
            <person name="Henrissat B."/>
            <person name="Kuo A."/>
            <person name="Liang C."/>
            <person name="Lipzen A."/>
            <person name="Lutzoni F."/>
            <person name="Magnuson J."/>
            <person name="Mondo S."/>
            <person name="Nolan M."/>
            <person name="Ohm R."/>
            <person name="Pangilinan J."/>
            <person name="Park H.-J."/>
            <person name="Ramirez L."/>
            <person name="Alfaro M."/>
            <person name="Sun H."/>
            <person name="Tritt A."/>
            <person name="Yoshinaga Y."/>
            <person name="Zwiers L.-H."/>
            <person name="Turgeon B."/>
            <person name="Goodwin S."/>
            <person name="Spatafora J."/>
            <person name="Crous P."/>
            <person name="Grigoriev I."/>
        </authorList>
    </citation>
    <scope>NUCLEOTIDE SEQUENCE</scope>
    <source>
        <strain evidence="3">CBS 262.69</strain>
    </source>
</reference>
<dbReference type="OrthoDB" id="342131at2759"/>
<feature type="region of interest" description="Disordered" evidence="1">
    <location>
        <begin position="1300"/>
        <end position="1355"/>
    </location>
</feature>
<name>A0A6G1I6G4_9PEZI</name>
<feature type="domain" description="RAVE complex protein Rav1 C-terminal" evidence="2">
    <location>
        <begin position="595"/>
        <end position="1228"/>
    </location>
</feature>
<organism evidence="3 4">
    <name type="scientific">Trichodelitschia bisporula</name>
    <dbReference type="NCBI Taxonomy" id="703511"/>
    <lineage>
        <taxon>Eukaryota</taxon>
        <taxon>Fungi</taxon>
        <taxon>Dikarya</taxon>
        <taxon>Ascomycota</taxon>
        <taxon>Pezizomycotina</taxon>
        <taxon>Dothideomycetes</taxon>
        <taxon>Dothideomycetes incertae sedis</taxon>
        <taxon>Phaeotrichales</taxon>
        <taxon>Phaeotrichaceae</taxon>
        <taxon>Trichodelitschia</taxon>
    </lineage>
</organism>
<keyword evidence="4" id="KW-1185">Reference proteome</keyword>
<dbReference type="GO" id="GO:0043291">
    <property type="term" value="C:RAVE complex"/>
    <property type="evidence" value="ECO:0007669"/>
    <property type="project" value="TreeGrafter"/>
</dbReference>
<dbReference type="Proteomes" id="UP000799640">
    <property type="component" value="Unassembled WGS sequence"/>
</dbReference>
<evidence type="ECO:0000256" key="1">
    <source>
        <dbReference type="SAM" id="MobiDB-lite"/>
    </source>
</evidence>
<dbReference type="PANTHER" id="PTHR13950:SF9">
    <property type="entry name" value="RABCONNECTIN-3A"/>
    <property type="match status" value="1"/>
</dbReference>
<gene>
    <name evidence="3" type="ORF">EJ06DRAFT_488764</name>
</gene>
<feature type="compositionally biased region" description="Basic and acidic residues" evidence="1">
    <location>
        <begin position="1320"/>
        <end position="1337"/>
    </location>
</feature>
<evidence type="ECO:0000313" key="4">
    <source>
        <dbReference type="Proteomes" id="UP000799640"/>
    </source>
</evidence>
<dbReference type="Pfam" id="PF12234">
    <property type="entry name" value="Rav1p_C"/>
    <property type="match status" value="1"/>
</dbReference>